<keyword evidence="3" id="KW-0732">Signal</keyword>
<accession>A0A8S3WI22</accession>
<evidence type="ECO:0000313" key="5">
    <source>
        <dbReference type="Proteomes" id="UP000691718"/>
    </source>
</evidence>
<gene>
    <name evidence="4" type="ORF">PAPOLLO_LOCUS6429</name>
</gene>
<protein>
    <submittedName>
        <fullName evidence="4">(apollo) hypothetical protein</fullName>
    </submittedName>
</protein>
<feature type="region of interest" description="Disordered" evidence="2">
    <location>
        <begin position="22"/>
        <end position="43"/>
    </location>
</feature>
<dbReference type="OrthoDB" id="2194416at2759"/>
<feature type="coiled-coil region" evidence="1">
    <location>
        <begin position="379"/>
        <end position="406"/>
    </location>
</feature>
<keyword evidence="1" id="KW-0175">Coiled coil</keyword>
<evidence type="ECO:0000313" key="4">
    <source>
        <dbReference type="EMBL" id="CAG4960814.1"/>
    </source>
</evidence>
<proteinExistence type="predicted"/>
<feature type="compositionally biased region" description="Basic and acidic residues" evidence="2">
    <location>
        <begin position="23"/>
        <end position="41"/>
    </location>
</feature>
<evidence type="ECO:0000256" key="2">
    <source>
        <dbReference type="SAM" id="MobiDB-lite"/>
    </source>
</evidence>
<feature type="signal peptide" evidence="3">
    <location>
        <begin position="1"/>
        <end position="20"/>
    </location>
</feature>
<evidence type="ECO:0000256" key="3">
    <source>
        <dbReference type="SAM" id="SignalP"/>
    </source>
</evidence>
<dbReference type="AlphaFoldDB" id="A0A8S3WI22"/>
<name>A0A8S3WI22_PARAO</name>
<keyword evidence="5" id="KW-1185">Reference proteome</keyword>
<evidence type="ECO:0000256" key="1">
    <source>
        <dbReference type="SAM" id="Coils"/>
    </source>
</evidence>
<organism evidence="4 5">
    <name type="scientific">Parnassius apollo</name>
    <name type="common">Apollo butterfly</name>
    <name type="synonym">Papilio apollo</name>
    <dbReference type="NCBI Taxonomy" id="110799"/>
    <lineage>
        <taxon>Eukaryota</taxon>
        <taxon>Metazoa</taxon>
        <taxon>Ecdysozoa</taxon>
        <taxon>Arthropoda</taxon>
        <taxon>Hexapoda</taxon>
        <taxon>Insecta</taxon>
        <taxon>Pterygota</taxon>
        <taxon>Neoptera</taxon>
        <taxon>Endopterygota</taxon>
        <taxon>Lepidoptera</taxon>
        <taxon>Glossata</taxon>
        <taxon>Ditrysia</taxon>
        <taxon>Papilionoidea</taxon>
        <taxon>Papilionidae</taxon>
        <taxon>Parnassiinae</taxon>
        <taxon>Parnassini</taxon>
        <taxon>Parnassius</taxon>
        <taxon>Parnassius</taxon>
    </lineage>
</organism>
<reference evidence="4" key="1">
    <citation type="submission" date="2021-04" db="EMBL/GenBank/DDBJ databases">
        <authorList>
            <person name="Tunstrom K."/>
        </authorList>
    </citation>
    <scope>NUCLEOTIDE SEQUENCE</scope>
</reference>
<dbReference type="Proteomes" id="UP000691718">
    <property type="component" value="Unassembled WGS sequence"/>
</dbReference>
<dbReference type="EMBL" id="CAJQZP010000419">
    <property type="protein sequence ID" value="CAG4960814.1"/>
    <property type="molecule type" value="Genomic_DNA"/>
</dbReference>
<feature type="chain" id="PRO_5035744180" evidence="3">
    <location>
        <begin position="21"/>
        <end position="486"/>
    </location>
</feature>
<sequence>MKQLNTFSLFLLIGFAVTAPAPDKSKESKESVESKESKESGENDQITVTKHFFPDSYIVYRGKHEIVNIIVPLNSLNFDDDAEDNDTNDDSETTIFFVEADEDAAGNKIDKGLYVLKDGKAKKILDNGRDAAASSDDSKDVFFGAKDGIYKYDPKETKAVKYGTLTDSIIGIAKENATDVIYILTEDHDLYKVTEEGQKKVKIDDVVGAREIVLDNSNNLYFYGVNKKPYVVNADGVKKIEGLPENPTSVRLIKPPFLLENGVPFTSNNVAYLIYPNGTSERTDFDFKSNAKPSAYGMEAALIQYYGYHAKLSTAGRATGQSSAIPAWRIRIEERIAKVRALIGRLICYRSGNTRPRIVRTVRMEFARTNVSLSHLELMQKVTELIDDLKQRIAAWGKRIRRYTERLTRFNQNCLFQSDQKRLYKLLERPMVSGTGPAPNQADMVAFWCGLWSEPVNHSEGSWTEVVASQFAGIIPMDPVIITPTT</sequence>
<comment type="caution">
    <text evidence="4">The sequence shown here is derived from an EMBL/GenBank/DDBJ whole genome shotgun (WGS) entry which is preliminary data.</text>
</comment>